<keyword evidence="1" id="KW-0472">Membrane</keyword>
<name>A0A3Q9BND7_9BURK</name>
<evidence type="ECO:0000256" key="1">
    <source>
        <dbReference type="SAM" id="Phobius"/>
    </source>
</evidence>
<organism evidence="2 3">
    <name type="scientific">Undibacterium parvum</name>
    <dbReference type="NCBI Taxonomy" id="401471"/>
    <lineage>
        <taxon>Bacteria</taxon>
        <taxon>Pseudomonadati</taxon>
        <taxon>Pseudomonadota</taxon>
        <taxon>Betaproteobacteria</taxon>
        <taxon>Burkholderiales</taxon>
        <taxon>Oxalobacteraceae</taxon>
        <taxon>Undibacterium</taxon>
    </lineage>
</organism>
<dbReference type="AlphaFoldDB" id="A0A3Q9BND7"/>
<reference evidence="2 3" key="1">
    <citation type="journal article" date="2011" name="Int. J. Syst. Evol. Microbiol.">
        <title>Description of Undibacterium oligocarboniphilum sp. nov., isolated from purified water, and Undibacterium pigrum strain CCUG 49012 as the type strain of Undibacterium parvum sp. nov., and emended descriptions of the genus Undibacterium and the species Undibacterium pigrum.</title>
        <authorList>
            <person name="Eder W."/>
            <person name="Wanner G."/>
            <person name="Ludwig W."/>
            <person name="Busse H.J."/>
            <person name="Ziemke-Kageler F."/>
            <person name="Lang E."/>
        </authorList>
    </citation>
    <scope>NUCLEOTIDE SEQUENCE [LARGE SCALE GENOMIC DNA]</scope>
    <source>
        <strain evidence="2 3">DSM 23061</strain>
    </source>
</reference>
<accession>A0A3Q9BND7</accession>
<keyword evidence="1" id="KW-1133">Transmembrane helix</keyword>
<keyword evidence="1" id="KW-0812">Transmembrane</keyword>
<gene>
    <name evidence="2" type="ORF">EJN92_02055</name>
</gene>
<dbReference type="RefSeq" id="WP_126126307.1">
    <property type="nucleotide sequence ID" value="NZ_CP034464.1"/>
</dbReference>
<dbReference type="Proteomes" id="UP000275663">
    <property type="component" value="Chromosome"/>
</dbReference>
<evidence type="ECO:0000313" key="2">
    <source>
        <dbReference type="EMBL" id="AZP10908.1"/>
    </source>
</evidence>
<proteinExistence type="predicted"/>
<keyword evidence="3" id="KW-1185">Reference proteome</keyword>
<evidence type="ECO:0000313" key="3">
    <source>
        <dbReference type="Proteomes" id="UP000275663"/>
    </source>
</evidence>
<dbReference type="KEGG" id="upv:EJN92_02055"/>
<protein>
    <recommendedName>
        <fullName evidence="4">DUF2306 domain-containing protein</fullName>
    </recommendedName>
</protein>
<evidence type="ECO:0008006" key="4">
    <source>
        <dbReference type="Google" id="ProtNLM"/>
    </source>
</evidence>
<dbReference type="EMBL" id="CP034464">
    <property type="protein sequence ID" value="AZP10908.1"/>
    <property type="molecule type" value="Genomic_DNA"/>
</dbReference>
<feature type="transmembrane region" description="Helical" evidence="1">
    <location>
        <begin position="38"/>
        <end position="60"/>
    </location>
</feature>
<sequence>MSNLSNLSRKLPTSLCDSAGGGAVIPDNARFITSPEPFVLHIVCSILFCMPGTFQLGSALRQRFPRLHRSIKQHKAWIVRAYALVLGAGTQVLIMLPMTSVAGASPFFFYVLMAWA</sequence>
<feature type="transmembrane region" description="Helical" evidence="1">
    <location>
        <begin position="81"/>
        <end position="113"/>
    </location>
</feature>